<proteinExistence type="predicted"/>
<protein>
    <submittedName>
        <fullName evidence="2">Uncharacterized protein</fullName>
    </submittedName>
</protein>
<organism evidence="2 3">
    <name type="scientific">Tagetes erecta</name>
    <name type="common">African marigold</name>
    <dbReference type="NCBI Taxonomy" id="13708"/>
    <lineage>
        <taxon>Eukaryota</taxon>
        <taxon>Viridiplantae</taxon>
        <taxon>Streptophyta</taxon>
        <taxon>Embryophyta</taxon>
        <taxon>Tracheophyta</taxon>
        <taxon>Spermatophyta</taxon>
        <taxon>Magnoliopsida</taxon>
        <taxon>eudicotyledons</taxon>
        <taxon>Gunneridae</taxon>
        <taxon>Pentapetalae</taxon>
        <taxon>asterids</taxon>
        <taxon>campanulids</taxon>
        <taxon>Asterales</taxon>
        <taxon>Asteraceae</taxon>
        <taxon>Asteroideae</taxon>
        <taxon>Heliantheae alliance</taxon>
        <taxon>Tageteae</taxon>
        <taxon>Tagetes</taxon>
    </lineage>
</organism>
<dbReference type="SUPFAM" id="SSF52047">
    <property type="entry name" value="RNI-like"/>
    <property type="match status" value="1"/>
</dbReference>
<name>A0AAD8NUQ7_TARER</name>
<dbReference type="EMBL" id="JAUHHV010000003">
    <property type="protein sequence ID" value="KAK1429030.1"/>
    <property type="molecule type" value="Genomic_DNA"/>
</dbReference>
<evidence type="ECO:0000313" key="3">
    <source>
        <dbReference type="Proteomes" id="UP001229421"/>
    </source>
</evidence>
<feature type="chain" id="PRO_5042178782" evidence="1">
    <location>
        <begin position="24"/>
        <end position="223"/>
    </location>
</feature>
<keyword evidence="1" id="KW-0732">Signal</keyword>
<evidence type="ECO:0000256" key="1">
    <source>
        <dbReference type="SAM" id="SignalP"/>
    </source>
</evidence>
<feature type="signal peptide" evidence="1">
    <location>
        <begin position="1"/>
        <end position="23"/>
    </location>
</feature>
<dbReference type="AlphaFoldDB" id="A0AAD8NUQ7"/>
<sequence>MQDVMVSRISLLLVLCDCPLLKSVSLDIDNSEFQESDNCTITDLFDCLRVVENLSIGFGAIEFFAQGVFPQELPITLDHLKYLCLKDICFIHNYGLPVLALLIKSSLNLGKLKIEILDDSWVEVSERRDSFTLEDDFDVWMVHLNELEITNLVYRNLELDFVKLVLAKSPVLKKVRIFLNNEVTEDEALDVLGTLKQTPHASPSVEVIVEVIEGSCTSSRSVM</sequence>
<reference evidence="2" key="1">
    <citation type="journal article" date="2023" name="bioRxiv">
        <title>Improved chromosome-level genome assembly for marigold (Tagetes erecta).</title>
        <authorList>
            <person name="Jiang F."/>
            <person name="Yuan L."/>
            <person name="Wang S."/>
            <person name="Wang H."/>
            <person name="Xu D."/>
            <person name="Wang A."/>
            <person name="Fan W."/>
        </authorList>
    </citation>
    <scope>NUCLEOTIDE SEQUENCE</scope>
    <source>
        <strain evidence="2">WSJ</strain>
        <tissue evidence="2">Leaf</tissue>
    </source>
</reference>
<dbReference type="Proteomes" id="UP001229421">
    <property type="component" value="Unassembled WGS sequence"/>
</dbReference>
<evidence type="ECO:0000313" key="2">
    <source>
        <dbReference type="EMBL" id="KAK1429030.1"/>
    </source>
</evidence>
<comment type="caution">
    <text evidence="2">The sequence shown here is derived from an EMBL/GenBank/DDBJ whole genome shotgun (WGS) entry which is preliminary data.</text>
</comment>
<gene>
    <name evidence="2" type="ORF">QVD17_11229</name>
</gene>
<keyword evidence="3" id="KW-1185">Reference proteome</keyword>
<accession>A0AAD8NUQ7</accession>